<dbReference type="RefSeq" id="WP_061095780.1">
    <property type="nucleotide sequence ID" value="NZ_CP014323.1"/>
</dbReference>
<dbReference type="OrthoDB" id="6387844at2"/>
<feature type="chain" id="PRO_5007272560" evidence="1">
    <location>
        <begin position="26"/>
        <end position="149"/>
    </location>
</feature>
<protein>
    <submittedName>
        <fullName evidence="2">Uncharacterized protein</fullName>
    </submittedName>
</protein>
<organism evidence="2 3">
    <name type="scientific">Alteromonas macleodii</name>
    <name type="common">Pseudoalteromonas macleodii</name>
    <dbReference type="NCBI Taxonomy" id="28108"/>
    <lineage>
        <taxon>Bacteria</taxon>
        <taxon>Pseudomonadati</taxon>
        <taxon>Pseudomonadota</taxon>
        <taxon>Gammaproteobacteria</taxon>
        <taxon>Alteromonadales</taxon>
        <taxon>Alteromonadaceae</taxon>
        <taxon>Alteromonas/Salinimonas group</taxon>
        <taxon>Alteromonas</taxon>
    </lineage>
</organism>
<name>A0A126Q2P7_ALTMA</name>
<reference evidence="2 3" key="1">
    <citation type="submission" date="2015-12" db="EMBL/GenBank/DDBJ databases">
        <authorList>
            <person name="Shamseldin A."/>
            <person name="Moawad H."/>
            <person name="Abd El-Rahim W.M."/>
            <person name="Sadowsky M.J."/>
        </authorList>
    </citation>
    <scope>NUCLEOTIDE SEQUENCE [LARGE SCALE GENOMIC DNA]</scope>
    <source>
        <strain evidence="2 3">D7</strain>
    </source>
</reference>
<evidence type="ECO:0000313" key="3">
    <source>
        <dbReference type="Proteomes" id="UP000063991"/>
    </source>
</evidence>
<evidence type="ECO:0000313" key="2">
    <source>
        <dbReference type="EMBL" id="AMJ99491.1"/>
    </source>
</evidence>
<dbReference type="AlphaFoldDB" id="A0A126Q2P7"/>
<evidence type="ECO:0000256" key="1">
    <source>
        <dbReference type="SAM" id="SignalP"/>
    </source>
</evidence>
<gene>
    <name evidence="2" type="ORF">AVL55_15795</name>
</gene>
<dbReference type="Proteomes" id="UP000063991">
    <property type="component" value="Chromosome"/>
</dbReference>
<accession>A0A126Q2P7</accession>
<feature type="signal peptide" evidence="1">
    <location>
        <begin position="1"/>
        <end position="25"/>
    </location>
</feature>
<dbReference type="EMBL" id="CP014323">
    <property type="protein sequence ID" value="AMJ99491.1"/>
    <property type="molecule type" value="Genomic_DNA"/>
</dbReference>
<proteinExistence type="predicted"/>
<keyword evidence="1" id="KW-0732">Signal</keyword>
<sequence>MQHLNIKKLTLCLTLAIAASNASLADTIAVDTSLNAQVNNQTKKQSVNSSPSKPSIMSCPSDFQQVKISDDARQCQAFDESKTAVMVYHSPRSPSELLNVYQTAHPALKTHTPVSGRTLLSSEDKGVRVIISPDNTGSQVDILVTSTTK</sequence>